<dbReference type="RefSeq" id="WP_040105593.1">
    <property type="nucleotide sequence ID" value="NZ_JABEVU030000001.1"/>
</dbReference>
<dbReference type="Pfam" id="PF00255">
    <property type="entry name" value="GSHPx"/>
    <property type="match status" value="1"/>
</dbReference>
<evidence type="ECO:0000256" key="4">
    <source>
        <dbReference type="PIRSR" id="PIRSR000303-1"/>
    </source>
</evidence>
<dbReference type="PANTHER" id="PTHR11592">
    <property type="entry name" value="GLUTATHIONE PEROXIDASE"/>
    <property type="match status" value="1"/>
</dbReference>
<dbReference type="GO" id="GO:0034599">
    <property type="term" value="P:cellular response to oxidative stress"/>
    <property type="evidence" value="ECO:0007669"/>
    <property type="project" value="TreeGrafter"/>
</dbReference>
<dbReference type="Proteomes" id="UP000527860">
    <property type="component" value="Unassembled WGS sequence"/>
</dbReference>
<evidence type="ECO:0000256" key="1">
    <source>
        <dbReference type="ARBA" id="ARBA00006926"/>
    </source>
</evidence>
<evidence type="ECO:0000256" key="3">
    <source>
        <dbReference type="ARBA" id="ARBA00023002"/>
    </source>
</evidence>
<evidence type="ECO:0000313" key="8">
    <source>
        <dbReference type="Proteomes" id="UP000031546"/>
    </source>
</evidence>
<keyword evidence="9" id="KW-1185">Reference proteome</keyword>
<dbReference type="InterPro" id="IPR000889">
    <property type="entry name" value="Glutathione_peroxidase"/>
</dbReference>
<dbReference type="OrthoDB" id="9789406at2"/>
<accession>A0A0C2E6N8</accession>
<keyword evidence="2 5" id="KW-0575">Peroxidase</keyword>
<dbReference type="PIRSF" id="PIRSF000303">
    <property type="entry name" value="Glutathion_perox"/>
    <property type="match status" value="1"/>
</dbReference>
<dbReference type="PRINTS" id="PR01011">
    <property type="entry name" value="GLUTPROXDASE"/>
</dbReference>
<dbReference type="PANTHER" id="PTHR11592:SF78">
    <property type="entry name" value="GLUTATHIONE PEROXIDASE"/>
    <property type="match status" value="1"/>
</dbReference>
<reference evidence="9" key="2">
    <citation type="submission" date="2020-04" db="EMBL/GenBank/DDBJ databases">
        <title>Genome analysis and biological profiling of marine Cellulosimicrobium funkei MOSEL-ME6.</title>
        <authorList>
            <person name="Tanveer F."/>
            <person name="Xie Y."/>
            <person name="Shinwari Z.K."/>
        </authorList>
    </citation>
    <scope>NUCLEOTIDE SEQUENCE [LARGE SCALE GENOMIC DNA]</scope>
    <source>
        <strain evidence="9">MOSEL-ME25</strain>
    </source>
</reference>
<reference evidence="7" key="3">
    <citation type="submission" date="2020-04" db="EMBL/GenBank/DDBJ databases">
        <authorList>
            <person name="Tanveer F."/>
            <person name="Xie Y."/>
            <person name="Shinwari Z.K."/>
        </authorList>
    </citation>
    <scope>NUCLEOTIDE SEQUENCE</scope>
    <source>
        <strain evidence="7">MOSEL-ME25</strain>
    </source>
</reference>
<evidence type="ECO:0000313" key="9">
    <source>
        <dbReference type="Proteomes" id="UP000527860"/>
    </source>
</evidence>
<keyword evidence="3 5" id="KW-0560">Oxidoreductase</keyword>
<dbReference type="Gene3D" id="3.40.30.10">
    <property type="entry name" value="Glutaredoxin"/>
    <property type="match status" value="1"/>
</dbReference>
<dbReference type="PROSITE" id="PS51355">
    <property type="entry name" value="GLUTATHIONE_PEROXID_3"/>
    <property type="match status" value="1"/>
</dbReference>
<feature type="active site" evidence="4">
    <location>
        <position position="37"/>
    </location>
</feature>
<reference evidence="6 8" key="1">
    <citation type="submission" date="2015-01" db="EMBL/GenBank/DDBJ databases">
        <title>Genome sequences of high lactate-tolerant strain Salinicoccus roseus W12 with industrial interest.</title>
        <authorList>
            <person name="Wang H."/>
            <person name="Yu B."/>
        </authorList>
    </citation>
    <scope>NUCLEOTIDE SEQUENCE [LARGE SCALE GENOMIC DNA]</scope>
    <source>
        <strain evidence="6 8">W12</strain>
    </source>
</reference>
<dbReference type="EMBL" id="JABEVU030000001">
    <property type="protein sequence ID" value="MDB0580219.1"/>
    <property type="molecule type" value="Genomic_DNA"/>
</dbReference>
<gene>
    <name evidence="7" type="ORF">F7P68_0006730</name>
    <name evidence="6" type="ORF">SN16_05385</name>
</gene>
<dbReference type="InterPro" id="IPR036249">
    <property type="entry name" value="Thioredoxin-like_sf"/>
</dbReference>
<dbReference type="GeneID" id="77844981"/>
<name>A0A0C2E6N8_9STAP</name>
<sequence>MKTHLYDIEVHDDTGTRLRMEDFAGKVVLIVNTASECGFRNQLSELEFLYQKYRDEGLEILVFPSDDFMSSEPLDAQAAKTHYHNEYGVTFRVMEKVQVKGDGIHPLFKYLTEGRSGLFTNKVKWNFTKFLISREGRIVKRFPPQKSPMSFEEDIKNVLRD</sequence>
<evidence type="ECO:0000313" key="7">
    <source>
        <dbReference type="EMBL" id="MDB0580219.1"/>
    </source>
</evidence>
<dbReference type="EMBL" id="JXII01000004">
    <property type="protein sequence ID" value="KIH70992.1"/>
    <property type="molecule type" value="Genomic_DNA"/>
</dbReference>
<evidence type="ECO:0000313" key="6">
    <source>
        <dbReference type="EMBL" id="KIH70992.1"/>
    </source>
</evidence>
<dbReference type="FunFam" id="3.40.30.10:FF:000301">
    <property type="entry name" value="Glutathione peroxidase"/>
    <property type="match status" value="1"/>
</dbReference>
<organism evidence="6 8">
    <name type="scientific">Salinicoccus roseus</name>
    <dbReference type="NCBI Taxonomy" id="45670"/>
    <lineage>
        <taxon>Bacteria</taxon>
        <taxon>Bacillati</taxon>
        <taxon>Bacillota</taxon>
        <taxon>Bacilli</taxon>
        <taxon>Bacillales</taxon>
        <taxon>Staphylococcaceae</taxon>
        <taxon>Salinicoccus</taxon>
    </lineage>
</organism>
<dbReference type="CDD" id="cd00340">
    <property type="entry name" value="GSH_Peroxidase"/>
    <property type="match status" value="1"/>
</dbReference>
<protein>
    <recommendedName>
        <fullName evidence="5">Glutathione peroxidase</fullName>
    </recommendedName>
</protein>
<comment type="caution">
    <text evidence="6">The sequence shown here is derived from an EMBL/GenBank/DDBJ whole genome shotgun (WGS) entry which is preliminary data.</text>
</comment>
<dbReference type="GO" id="GO:0004601">
    <property type="term" value="F:peroxidase activity"/>
    <property type="evidence" value="ECO:0007669"/>
    <property type="project" value="UniProtKB-KW"/>
</dbReference>
<comment type="similarity">
    <text evidence="1 5">Belongs to the glutathione peroxidase family.</text>
</comment>
<dbReference type="STRING" id="45670.SN16_05385"/>
<evidence type="ECO:0000256" key="5">
    <source>
        <dbReference type="RuleBase" id="RU000499"/>
    </source>
</evidence>
<proteinExistence type="inferred from homology"/>
<dbReference type="AlphaFoldDB" id="A0A0C2E6N8"/>
<reference evidence="7 9" key="4">
    <citation type="submission" date="2022-12" db="EMBL/GenBank/DDBJ databases">
        <title>Genome analysis and biological profiling of marine Salinicoccus roseus MOSEL-ME25.</title>
        <authorList>
            <person name="Mirza F.T."/>
            <person name="Xie Y."/>
            <person name="Shinwari Z.K."/>
        </authorList>
    </citation>
    <scope>NUCLEOTIDE SEQUENCE [LARGE SCALE GENOMIC DNA]</scope>
    <source>
        <strain evidence="7 9">MOSEL-ME25</strain>
    </source>
</reference>
<dbReference type="SUPFAM" id="SSF52833">
    <property type="entry name" value="Thioredoxin-like"/>
    <property type="match status" value="1"/>
</dbReference>
<evidence type="ECO:0000256" key="2">
    <source>
        <dbReference type="ARBA" id="ARBA00022559"/>
    </source>
</evidence>
<dbReference type="Proteomes" id="UP000031546">
    <property type="component" value="Unassembled WGS sequence"/>
</dbReference>